<dbReference type="GO" id="GO:0008270">
    <property type="term" value="F:zinc ion binding"/>
    <property type="evidence" value="ECO:0007669"/>
    <property type="project" value="InterPro"/>
</dbReference>
<dbReference type="InterPro" id="IPR036864">
    <property type="entry name" value="Zn2-C6_fun-type_DNA-bd_sf"/>
</dbReference>
<dbReference type="InterPro" id="IPR007219">
    <property type="entry name" value="XnlR_reg_dom"/>
</dbReference>
<dbReference type="GO" id="GO:0003677">
    <property type="term" value="F:DNA binding"/>
    <property type="evidence" value="ECO:0007669"/>
    <property type="project" value="InterPro"/>
</dbReference>
<dbReference type="SMART" id="SM00066">
    <property type="entry name" value="GAL4"/>
    <property type="match status" value="1"/>
</dbReference>
<name>A0A381LDV9_BLUGR</name>
<dbReference type="Gene3D" id="4.10.240.10">
    <property type="entry name" value="Zn(2)-C6 fungal-type DNA-binding domain"/>
    <property type="match status" value="1"/>
</dbReference>
<dbReference type="EMBL" id="UIGY01000161">
    <property type="protein sequence ID" value="SUZ12094.1"/>
    <property type="molecule type" value="Genomic_DNA"/>
</dbReference>
<organism evidence="5">
    <name type="scientific">Blumeria graminis f. sp. tritici 96224</name>
    <dbReference type="NCBI Taxonomy" id="1268274"/>
    <lineage>
        <taxon>Eukaryota</taxon>
        <taxon>Fungi</taxon>
        <taxon>Dikarya</taxon>
        <taxon>Ascomycota</taxon>
        <taxon>Pezizomycotina</taxon>
        <taxon>Leotiomycetes</taxon>
        <taxon>Erysiphales</taxon>
        <taxon>Erysiphaceae</taxon>
        <taxon>Blumeria</taxon>
    </lineage>
</organism>
<protein>
    <submittedName>
        <fullName evidence="5">Bgt-3450</fullName>
    </submittedName>
</protein>
<evidence type="ECO:0000259" key="4">
    <source>
        <dbReference type="PROSITE" id="PS50048"/>
    </source>
</evidence>
<dbReference type="SMART" id="SM00906">
    <property type="entry name" value="Fungal_trans"/>
    <property type="match status" value="1"/>
</dbReference>
<accession>A0A381LDV9</accession>
<dbReference type="CDD" id="cd00067">
    <property type="entry name" value="GAL4"/>
    <property type="match status" value="1"/>
</dbReference>
<dbReference type="AlphaFoldDB" id="A0A381LDV9"/>
<dbReference type="PANTHER" id="PTHR46910">
    <property type="entry name" value="TRANSCRIPTION FACTOR PDR1"/>
    <property type="match status" value="1"/>
</dbReference>
<dbReference type="Pfam" id="PF04082">
    <property type="entry name" value="Fungal_trans"/>
    <property type="match status" value="1"/>
</dbReference>
<dbReference type="CDD" id="cd12148">
    <property type="entry name" value="fungal_TF_MHR"/>
    <property type="match status" value="1"/>
</dbReference>
<feature type="compositionally biased region" description="Polar residues" evidence="3">
    <location>
        <begin position="746"/>
        <end position="758"/>
    </location>
</feature>
<dbReference type="GO" id="GO:0006351">
    <property type="term" value="P:DNA-templated transcription"/>
    <property type="evidence" value="ECO:0007669"/>
    <property type="project" value="InterPro"/>
</dbReference>
<feature type="domain" description="Zn(2)-C6 fungal-type" evidence="4">
    <location>
        <begin position="45"/>
        <end position="73"/>
    </location>
</feature>
<evidence type="ECO:0000256" key="3">
    <source>
        <dbReference type="SAM" id="MobiDB-lite"/>
    </source>
</evidence>
<feature type="region of interest" description="Disordered" evidence="3">
    <location>
        <begin position="638"/>
        <end position="665"/>
    </location>
</feature>
<evidence type="ECO:0000313" key="5">
    <source>
        <dbReference type="EMBL" id="SUZ12094.1"/>
    </source>
</evidence>
<proteinExistence type="predicted"/>
<feature type="region of interest" description="Disordered" evidence="3">
    <location>
        <begin position="746"/>
        <end position="768"/>
    </location>
</feature>
<keyword evidence="1" id="KW-0479">Metal-binding</keyword>
<gene>
    <name evidence="5" type="ORF">BGT96224V2_LOCUS5213</name>
</gene>
<dbReference type="OrthoDB" id="4456959at2759"/>
<reference evidence="5" key="1">
    <citation type="submission" date="2018-07" db="EMBL/GenBank/DDBJ databases">
        <authorList>
            <person name="Quirk P.G."/>
            <person name="Krulwich T.A."/>
        </authorList>
    </citation>
    <scope>NUCLEOTIDE SEQUENCE</scope>
    <source>
        <strain evidence="5">96224</strain>
    </source>
</reference>
<evidence type="ECO:0000256" key="1">
    <source>
        <dbReference type="ARBA" id="ARBA00022723"/>
    </source>
</evidence>
<dbReference type="PROSITE" id="PS00463">
    <property type="entry name" value="ZN2_CY6_FUNGAL_1"/>
    <property type="match status" value="1"/>
</dbReference>
<dbReference type="PROSITE" id="PS50048">
    <property type="entry name" value="ZN2_CY6_FUNGAL_2"/>
    <property type="match status" value="1"/>
</dbReference>
<dbReference type="SUPFAM" id="SSF57701">
    <property type="entry name" value="Zn2/Cys6 DNA-binding domain"/>
    <property type="match status" value="1"/>
</dbReference>
<sequence>MNPKRPLSADETHPNGAKQPKLEHPEEFSNTVKKRLASSTRTGQACDRCKVRKIRCDGLPGGCSPCLQNNTECFTTDRITGRATSRGYTEELEQQVRDLQHRNRELEQRLRALDVPKITTNLHHSTISQNESPKLQQELATSQLPQSVFKGCGATSVAACMGISSHRSTLGPLRGTSLSLLGIEIDVADFSSEDIDEPTNEEVLSQRRYNKSYQSFLQSIFNVNGGGKKVELPAKPEALSYLERYFRNLNPYVPLLHQPSVTRVFHQIYDDPSFQPSTAETVLVHMILSIMLFQQAVQNSEDLGLASQLNERSNLHYHYSLSTFYNLSLNHSFQDCQALALICSHMRNFPKPGACWIMVDRAMAMALELGLHRSSKNWVDLETPPNLLETEMRKRVFWVLLHFHVNLSGKLGQPMRIRTEDFDCELPKYLSDESLEEGCDTPSQDFPHAIGLEAIKLVPLFIDLYSVIYAVHKKQGSYESVVNDLEARLRAWKEALPVKLTKAQEDQGFGLYTQMFQLEFRLVLRYPSIWIPGTDEAFNAESMRICVESSRQMLGVVRKIQKIKSLDSTWCNAAVFTLAITTTLIAQWKKREESTSADLAALKEEIDLWLNIMSEVGKFLGDILGLISRGLVQKATMTSNKARKSLENPPSPRYRRGSTTTHVSAAPRQTFDCSNMALNEKPRSPIITTENHASHVAKSYPTPSPYVGCSENVSSSSLTYSSPHNSHSYSTYNSMQTAPDIPLRSALTTPSSQTLSHHNTTEWHGPTAQNFNSQVWTQWTNPILENVESRDSFSANELTQLGGAELGSSGNSPIDTAIAGINTSSRRNLNVDHGSLGLSNIDPGGSSGLDANDWPINFFMK</sequence>
<dbReference type="Pfam" id="PF00172">
    <property type="entry name" value="Zn_clus"/>
    <property type="match status" value="1"/>
</dbReference>
<feature type="region of interest" description="Disordered" evidence="3">
    <location>
        <begin position="1"/>
        <end position="29"/>
    </location>
</feature>
<dbReference type="PANTHER" id="PTHR46910:SF4">
    <property type="entry name" value="ZN(2)-C6 FUNGAL-TYPE DOMAIN-CONTAINING PROTEIN"/>
    <property type="match status" value="1"/>
</dbReference>
<dbReference type="InterPro" id="IPR001138">
    <property type="entry name" value="Zn2Cys6_DnaBD"/>
</dbReference>
<keyword evidence="2" id="KW-0539">Nucleus</keyword>
<evidence type="ECO:0000256" key="2">
    <source>
        <dbReference type="ARBA" id="ARBA00023242"/>
    </source>
</evidence>
<dbReference type="InterPro" id="IPR050987">
    <property type="entry name" value="AtrR-like"/>
</dbReference>
<dbReference type="GO" id="GO:0000981">
    <property type="term" value="F:DNA-binding transcription factor activity, RNA polymerase II-specific"/>
    <property type="evidence" value="ECO:0007669"/>
    <property type="project" value="InterPro"/>
</dbReference>